<evidence type="ECO:0000313" key="1">
    <source>
        <dbReference type="EMBL" id="KAI0088919.1"/>
    </source>
</evidence>
<dbReference type="Proteomes" id="UP001055072">
    <property type="component" value="Unassembled WGS sequence"/>
</dbReference>
<dbReference type="EMBL" id="MU274912">
    <property type="protein sequence ID" value="KAI0088919.1"/>
    <property type="molecule type" value="Genomic_DNA"/>
</dbReference>
<protein>
    <submittedName>
        <fullName evidence="1">P-loop containing nucleoside triphosphate hydrolase protein</fullName>
    </submittedName>
</protein>
<accession>A0ACB8U439</accession>
<evidence type="ECO:0000313" key="2">
    <source>
        <dbReference type="Proteomes" id="UP001055072"/>
    </source>
</evidence>
<sequence length="736" mass="82858">MPDGAKGARSGGVASGGISASDYAARTRRLIRLIKDLRALGADSELNLPRIAVIGNQSAGKSSLVEAISQITVPRASGTCTRCPMECRMTFDEFGPWQCQILIRRETDADGNNIPVKEDKFGGVLYDKSELEEMLRRAQLAILNPSLPADSLLDFDTSALEPGERPPGSDRQLQFSNNVVCLDISGPDVIDLAFIDLPGIISYVGEGEDPNNIKAVQDMVTRHIQGNTLILLTITMRDDIDNQGAARFAREADPDGMRTIGVLTKPDTIQQGEAESWLRVLNGSRHALKHGYYMTKQPSPQELDEKVSYETARQREVAFFGNTSPWNVQSHLRQRMGTENLTKELSKLLGSLINKALPQLRKDSKNSYAKIEKLLADLPPPPSDDPASDLLRMVTSFSHQVGSLIEGEEAFERLLQRCRPAYLRLKHDIRGTAPRFMPFMKNEDTKGFDVDWKIEPDVSVLEEGDEGCRELSEVMHLDDVKKHIEKSLTRELPFNVPFKAKVSLIQRFFADWDEHCLRCFDDVSDACAEELKALINAHFGEYTALLDSVDVTVEELSGRRKKETKNRIQWMLALENPPFTNNTHYFIEYRQKYLDRYKEARQPPDDTAGLEQLLKSLKDMGREDVKKGNAARFLTGSDAHEEELIVMAETAAYFHVAYKRIIDNIPRIIDHDFLKSIASEMQKTLMSGLGLAGDDGFQIASRYLAEDDDMAVRRKDLKNKKERIRGVMDKLYRFGV</sequence>
<comment type="caution">
    <text evidence="1">The sequence shown here is derived from an EMBL/GenBank/DDBJ whole genome shotgun (WGS) entry which is preliminary data.</text>
</comment>
<reference evidence="1" key="1">
    <citation type="journal article" date="2021" name="Environ. Microbiol.">
        <title>Gene family expansions and transcriptome signatures uncover fungal adaptations to wood decay.</title>
        <authorList>
            <person name="Hage H."/>
            <person name="Miyauchi S."/>
            <person name="Viragh M."/>
            <person name="Drula E."/>
            <person name="Min B."/>
            <person name="Chaduli D."/>
            <person name="Navarro D."/>
            <person name="Favel A."/>
            <person name="Norest M."/>
            <person name="Lesage-Meessen L."/>
            <person name="Balint B."/>
            <person name="Merenyi Z."/>
            <person name="de Eugenio L."/>
            <person name="Morin E."/>
            <person name="Martinez A.T."/>
            <person name="Baldrian P."/>
            <person name="Stursova M."/>
            <person name="Martinez M.J."/>
            <person name="Novotny C."/>
            <person name="Magnuson J.K."/>
            <person name="Spatafora J.W."/>
            <person name="Maurice S."/>
            <person name="Pangilinan J."/>
            <person name="Andreopoulos W."/>
            <person name="LaButti K."/>
            <person name="Hundley H."/>
            <person name="Na H."/>
            <person name="Kuo A."/>
            <person name="Barry K."/>
            <person name="Lipzen A."/>
            <person name="Henrissat B."/>
            <person name="Riley R."/>
            <person name="Ahrendt S."/>
            <person name="Nagy L.G."/>
            <person name="Grigoriev I.V."/>
            <person name="Martin F."/>
            <person name="Rosso M.N."/>
        </authorList>
    </citation>
    <scope>NUCLEOTIDE SEQUENCE</scope>
    <source>
        <strain evidence="1">CBS 384.51</strain>
    </source>
</reference>
<gene>
    <name evidence="1" type="ORF">BDY19DRAFT_1071248</name>
</gene>
<keyword evidence="2" id="KW-1185">Reference proteome</keyword>
<name>A0ACB8U439_9APHY</name>
<keyword evidence="1" id="KW-0378">Hydrolase</keyword>
<proteinExistence type="predicted"/>
<organism evidence="1 2">
    <name type="scientific">Irpex rosettiformis</name>
    <dbReference type="NCBI Taxonomy" id="378272"/>
    <lineage>
        <taxon>Eukaryota</taxon>
        <taxon>Fungi</taxon>
        <taxon>Dikarya</taxon>
        <taxon>Basidiomycota</taxon>
        <taxon>Agaricomycotina</taxon>
        <taxon>Agaricomycetes</taxon>
        <taxon>Polyporales</taxon>
        <taxon>Irpicaceae</taxon>
        <taxon>Irpex</taxon>
    </lineage>
</organism>